<keyword evidence="2" id="KW-1185">Reference proteome</keyword>
<proteinExistence type="predicted"/>
<evidence type="ECO:0000313" key="1">
    <source>
        <dbReference type="EMBL" id="DAD27652.1"/>
    </source>
</evidence>
<reference evidence="1 2" key="1">
    <citation type="journal article" date="2020" name="Mol. Biol. Evol.">
        <title>Distinct Expression and Methylation Patterns for Genes with Different Fates following a Single Whole-Genome Duplication in Flowering Plants.</title>
        <authorList>
            <person name="Shi T."/>
            <person name="Rahmani R.S."/>
            <person name="Gugger P.F."/>
            <person name="Wang M."/>
            <person name="Li H."/>
            <person name="Zhang Y."/>
            <person name="Li Z."/>
            <person name="Wang Q."/>
            <person name="Van de Peer Y."/>
            <person name="Marchal K."/>
            <person name="Chen J."/>
        </authorList>
    </citation>
    <scope>NUCLEOTIDE SEQUENCE [LARGE SCALE GENOMIC DNA]</scope>
    <source>
        <tissue evidence="1">Leaf</tissue>
    </source>
</reference>
<sequence>MHEVLIYLNSPSPPSPSSMSMSSAPLLPWTSCHSYSWNNSSSMAYFLRKMCIIKQVMAISH</sequence>
<protein>
    <submittedName>
        <fullName evidence="1">Uncharacterized protein</fullName>
    </submittedName>
</protein>
<gene>
    <name evidence="1" type="ORF">HUJ06_029120</name>
</gene>
<dbReference type="EMBL" id="DUZY01000002">
    <property type="protein sequence ID" value="DAD27652.1"/>
    <property type="molecule type" value="Genomic_DNA"/>
</dbReference>
<evidence type="ECO:0000313" key="2">
    <source>
        <dbReference type="Proteomes" id="UP000607653"/>
    </source>
</evidence>
<comment type="caution">
    <text evidence="1">The sequence shown here is derived from an EMBL/GenBank/DDBJ whole genome shotgun (WGS) entry which is preliminary data.</text>
</comment>
<dbReference type="Proteomes" id="UP000607653">
    <property type="component" value="Unassembled WGS sequence"/>
</dbReference>
<dbReference type="AlphaFoldDB" id="A0A822Y5Z3"/>
<accession>A0A822Y5Z3</accession>
<name>A0A822Y5Z3_NELNU</name>
<organism evidence="1 2">
    <name type="scientific">Nelumbo nucifera</name>
    <name type="common">Sacred lotus</name>
    <dbReference type="NCBI Taxonomy" id="4432"/>
    <lineage>
        <taxon>Eukaryota</taxon>
        <taxon>Viridiplantae</taxon>
        <taxon>Streptophyta</taxon>
        <taxon>Embryophyta</taxon>
        <taxon>Tracheophyta</taxon>
        <taxon>Spermatophyta</taxon>
        <taxon>Magnoliopsida</taxon>
        <taxon>Proteales</taxon>
        <taxon>Nelumbonaceae</taxon>
        <taxon>Nelumbo</taxon>
    </lineage>
</organism>